<evidence type="ECO:0000256" key="1">
    <source>
        <dbReference type="ARBA" id="ARBA00022729"/>
    </source>
</evidence>
<dbReference type="InterPro" id="IPR011330">
    <property type="entry name" value="Glyco_hydro/deAcase_b/a-brl"/>
</dbReference>
<dbReference type="InterPro" id="IPR051398">
    <property type="entry name" value="Polysacch_Deacetylase"/>
</dbReference>
<protein>
    <recommendedName>
        <fullName evidence="2">NodB homology domain-containing protein</fullName>
    </recommendedName>
</protein>
<feature type="domain" description="NodB homology" evidence="2">
    <location>
        <begin position="375"/>
        <end position="576"/>
    </location>
</feature>
<proteinExistence type="predicted"/>
<dbReference type="PANTHER" id="PTHR34216:SF7">
    <property type="entry name" value="POLY-BETA-1,6-N-ACETYL-D-GLUCOSAMINE N-DEACETYLASE"/>
    <property type="match status" value="1"/>
</dbReference>
<dbReference type="GO" id="GO:0016810">
    <property type="term" value="F:hydrolase activity, acting on carbon-nitrogen (but not peptide) bonds"/>
    <property type="evidence" value="ECO:0007669"/>
    <property type="project" value="InterPro"/>
</dbReference>
<organism evidence="3 4">
    <name type="scientific">Capillimicrobium parvum</name>
    <dbReference type="NCBI Taxonomy" id="2884022"/>
    <lineage>
        <taxon>Bacteria</taxon>
        <taxon>Bacillati</taxon>
        <taxon>Actinomycetota</taxon>
        <taxon>Thermoleophilia</taxon>
        <taxon>Solirubrobacterales</taxon>
        <taxon>Capillimicrobiaceae</taxon>
        <taxon>Capillimicrobium</taxon>
    </lineage>
</organism>
<dbReference type="RefSeq" id="WP_259312647.1">
    <property type="nucleotide sequence ID" value="NZ_CP087164.1"/>
</dbReference>
<reference evidence="3" key="1">
    <citation type="journal article" date="2022" name="Int. J. Syst. Evol. Microbiol.">
        <title>Pseudomonas aegrilactucae sp. nov. and Pseudomonas morbosilactucae sp. nov., pathogens causing bacterial rot of lettuce in Japan.</title>
        <authorList>
            <person name="Sawada H."/>
            <person name="Fujikawa T."/>
            <person name="Satou M."/>
        </authorList>
    </citation>
    <scope>NUCLEOTIDE SEQUENCE</scope>
    <source>
        <strain evidence="3">0166_1</strain>
    </source>
</reference>
<gene>
    <name evidence="3" type="ORF">DSM104329_05059</name>
</gene>
<keyword evidence="4" id="KW-1185">Reference proteome</keyword>
<dbReference type="AlphaFoldDB" id="A0A9E6Y245"/>
<dbReference type="CDD" id="cd10918">
    <property type="entry name" value="CE4_NodB_like_5s_6s"/>
    <property type="match status" value="1"/>
</dbReference>
<dbReference type="Gene3D" id="3.20.20.370">
    <property type="entry name" value="Glycoside hydrolase/deacetylase"/>
    <property type="match status" value="1"/>
</dbReference>
<dbReference type="Gene3D" id="3.90.550.10">
    <property type="entry name" value="Spore Coat Polysaccharide Biosynthesis Protein SpsA, Chain A"/>
    <property type="match status" value="1"/>
</dbReference>
<dbReference type="Proteomes" id="UP001162834">
    <property type="component" value="Chromosome"/>
</dbReference>
<name>A0A9E6Y245_9ACTN</name>
<sequence>MPTIRVAVCLDRLSSALPECLGVLGREVDEPIVAAAGLAPAEVVALRQLAGRLAPGAEVVEAAPGIAQARNAALAACGTEVIAYLDDDVAVARGWRQALRSAWDSAADDRATIGGPIALRFDAPRPRWLGDGLLVALAPLDYGTEAMELDAQQRTFHGGNVSFRTAALRGAGGFWPSRGGQRDWFSEEHHAQRELAAAGWTAEYRPELRVERVVRVSELRSRDLAARRLRYGGRSQLVGRRRDVADALRNAASGAAGAGAALVRGDLATATDRAGRAAENAGALAAPIVAHRDLQPATDATPFRPSVPEPQRRLPRIPALRRASDAPRATALLYHRVADVAHDPLGLAVSPADFVSHIDALGDRIVPLEQLASGDFPDGAVAITFDDGYADNLPALRNVGVPVTVFISTGHVADGRGFWWDELVRLLHAAQATQPLTVTLDGDVRTWPAHDAVQRELARRGLHGWLQVQTPERIETALAQVRAWAAAPDAEDPRPLTVDEVRELAKHVTIGAHGRRHVSLRWMTADVRRTEMQDSRADLARWVGYPPTAFSYPFGVPDRDVDDSVQQLARALGYTAGVVNAPELVTPASPPLAIPRFVAPPVRGDELVLRVSGK</sequence>
<dbReference type="KEGG" id="sbae:DSM104329_05059"/>
<dbReference type="Pfam" id="PF01522">
    <property type="entry name" value="Polysacc_deac_1"/>
    <property type="match status" value="1"/>
</dbReference>
<evidence type="ECO:0000313" key="4">
    <source>
        <dbReference type="Proteomes" id="UP001162834"/>
    </source>
</evidence>
<dbReference type="InterPro" id="IPR029044">
    <property type="entry name" value="Nucleotide-diphossugar_trans"/>
</dbReference>
<evidence type="ECO:0000259" key="2">
    <source>
        <dbReference type="Pfam" id="PF01522"/>
    </source>
</evidence>
<dbReference type="GO" id="GO:0005975">
    <property type="term" value="P:carbohydrate metabolic process"/>
    <property type="evidence" value="ECO:0007669"/>
    <property type="project" value="InterPro"/>
</dbReference>
<dbReference type="SUPFAM" id="SSF88713">
    <property type="entry name" value="Glycoside hydrolase/deacetylase"/>
    <property type="match status" value="1"/>
</dbReference>
<evidence type="ECO:0000313" key="3">
    <source>
        <dbReference type="EMBL" id="UGS38629.1"/>
    </source>
</evidence>
<keyword evidence="1" id="KW-0732">Signal</keyword>
<accession>A0A9E6Y245</accession>
<dbReference type="InterPro" id="IPR002509">
    <property type="entry name" value="NODB_dom"/>
</dbReference>
<dbReference type="PANTHER" id="PTHR34216">
    <property type="match status" value="1"/>
</dbReference>
<dbReference type="SUPFAM" id="SSF53448">
    <property type="entry name" value="Nucleotide-diphospho-sugar transferases"/>
    <property type="match status" value="1"/>
</dbReference>
<dbReference type="EMBL" id="CP087164">
    <property type="protein sequence ID" value="UGS38629.1"/>
    <property type="molecule type" value="Genomic_DNA"/>
</dbReference>